<dbReference type="Proteomes" id="UP001567538">
    <property type="component" value="Unassembled WGS sequence"/>
</dbReference>
<organism evidence="5 6">
    <name type="scientific">Salvia divinorum</name>
    <name type="common">Maria pastora</name>
    <name type="synonym">Diviner's sage</name>
    <dbReference type="NCBI Taxonomy" id="28513"/>
    <lineage>
        <taxon>Eukaryota</taxon>
        <taxon>Viridiplantae</taxon>
        <taxon>Streptophyta</taxon>
        <taxon>Embryophyta</taxon>
        <taxon>Tracheophyta</taxon>
        <taxon>Spermatophyta</taxon>
        <taxon>Magnoliopsida</taxon>
        <taxon>eudicotyledons</taxon>
        <taxon>Gunneridae</taxon>
        <taxon>Pentapetalae</taxon>
        <taxon>asterids</taxon>
        <taxon>lamiids</taxon>
        <taxon>Lamiales</taxon>
        <taxon>Lamiaceae</taxon>
        <taxon>Nepetoideae</taxon>
        <taxon>Mentheae</taxon>
        <taxon>Salviinae</taxon>
        <taxon>Salvia</taxon>
        <taxon>Salvia subgen. Calosphace</taxon>
    </lineage>
</organism>
<accession>A0ABD1IEZ2</accession>
<protein>
    <submittedName>
        <fullName evidence="5">G-type lectin S-receptor-like serine/threonine-protein kinase isoform X2</fullName>
    </submittedName>
</protein>
<comment type="caution">
    <text evidence="5">The sequence shown here is derived from an EMBL/GenBank/DDBJ whole genome shotgun (WGS) entry which is preliminary data.</text>
</comment>
<evidence type="ECO:0000259" key="4">
    <source>
        <dbReference type="PROSITE" id="PS50927"/>
    </source>
</evidence>
<dbReference type="PANTHER" id="PTHR32444:SF247">
    <property type="entry name" value="OS01G0958200 PROTEIN"/>
    <property type="match status" value="1"/>
</dbReference>
<dbReference type="PROSITE" id="PS50927">
    <property type="entry name" value="BULB_LECTIN"/>
    <property type="match status" value="1"/>
</dbReference>
<evidence type="ECO:0000256" key="1">
    <source>
        <dbReference type="ARBA" id="ARBA00022729"/>
    </source>
</evidence>
<sequence>MQSPFFFTTILCSLLHFAAVDDRILFPNQTLVIGQTLVSQNQVFEMGFFSPGKSSNRFLGIWYTSTPDVVAWVANRNHPITANQAASFMIYGNGSLVISSGKSII</sequence>
<proteinExistence type="predicted"/>
<dbReference type="AlphaFoldDB" id="A0ABD1IEZ2"/>
<dbReference type="InterPro" id="IPR001480">
    <property type="entry name" value="Bulb-type_lectin_dom"/>
</dbReference>
<keyword evidence="1 3" id="KW-0732">Signal</keyword>
<evidence type="ECO:0000256" key="2">
    <source>
        <dbReference type="ARBA" id="ARBA00023180"/>
    </source>
</evidence>
<dbReference type="Gene3D" id="2.90.10.10">
    <property type="entry name" value="Bulb-type lectin domain"/>
    <property type="match status" value="1"/>
</dbReference>
<dbReference type="PANTHER" id="PTHR32444">
    <property type="entry name" value="BULB-TYPE LECTIN DOMAIN-CONTAINING PROTEIN"/>
    <property type="match status" value="1"/>
</dbReference>
<evidence type="ECO:0000313" key="5">
    <source>
        <dbReference type="EMBL" id="KAL1567072.1"/>
    </source>
</evidence>
<feature type="signal peptide" evidence="3">
    <location>
        <begin position="1"/>
        <end position="20"/>
    </location>
</feature>
<evidence type="ECO:0000313" key="6">
    <source>
        <dbReference type="Proteomes" id="UP001567538"/>
    </source>
</evidence>
<dbReference type="SUPFAM" id="SSF51110">
    <property type="entry name" value="alpha-D-mannose-specific plant lectins"/>
    <property type="match status" value="1"/>
</dbReference>
<evidence type="ECO:0000256" key="3">
    <source>
        <dbReference type="SAM" id="SignalP"/>
    </source>
</evidence>
<gene>
    <name evidence="5" type="ORF">AAHA92_02594</name>
</gene>
<feature type="domain" description="Bulb-type lectin" evidence="4">
    <location>
        <begin position="22"/>
        <end position="105"/>
    </location>
</feature>
<feature type="chain" id="PRO_5044743163" evidence="3">
    <location>
        <begin position="21"/>
        <end position="105"/>
    </location>
</feature>
<name>A0ABD1IEZ2_SALDI</name>
<keyword evidence="6" id="KW-1185">Reference proteome</keyword>
<dbReference type="EMBL" id="JBEAFC010000002">
    <property type="protein sequence ID" value="KAL1567072.1"/>
    <property type="molecule type" value="Genomic_DNA"/>
</dbReference>
<reference evidence="5 6" key="1">
    <citation type="submission" date="2024-06" db="EMBL/GenBank/DDBJ databases">
        <title>A chromosome level genome sequence of Diviner's sage (Salvia divinorum).</title>
        <authorList>
            <person name="Ford S.A."/>
            <person name="Ro D.-K."/>
            <person name="Ness R.W."/>
            <person name="Phillips M.A."/>
        </authorList>
    </citation>
    <scope>NUCLEOTIDE SEQUENCE [LARGE SCALE GENOMIC DNA]</scope>
    <source>
        <strain evidence="5">SAF-2024a</strain>
        <tissue evidence="5">Leaf</tissue>
    </source>
</reference>
<dbReference type="InterPro" id="IPR036426">
    <property type="entry name" value="Bulb-type_lectin_dom_sf"/>
</dbReference>
<keyword evidence="2" id="KW-0325">Glycoprotein</keyword>